<dbReference type="AlphaFoldDB" id="A0ABD2A3N3"/>
<dbReference type="EMBL" id="JAUDFV010000155">
    <property type="protein sequence ID" value="KAL2714982.1"/>
    <property type="molecule type" value="Genomic_DNA"/>
</dbReference>
<keyword evidence="2" id="KW-1185">Reference proteome</keyword>
<accession>A0ABD2A3N3</accession>
<name>A0ABD2A3N3_VESSQ</name>
<sequence>MPHVNELKQRKESRMVPETYKSILNMWQNRECRISGSSYCNFIETDRISISLKFAFYFTSVKNTSFSYKENGISKSNEFKSSDKIQSDISLIGFHFVHIRFFSLSVQNTFFQWIQLIENPERSVRHCREIAFPSFSRDRSIVRAGGCVPRGPCTIKGLTISGLDHPVAAPQLHRSKLRIGGHSIAPAHVGGHKKENVLTINRLYLLKRLIEEEEKEK</sequence>
<gene>
    <name evidence="1" type="ORF">V1478_014680</name>
</gene>
<proteinExistence type="predicted"/>
<organism evidence="1 2">
    <name type="scientific">Vespula squamosa</name>
    <name type="common">Southern yellow jacket</name>
    <name type="synonym">Wasp</name>
    <dbReference type="NCBI Taxonomy" id="30214"/>
    <lineage>
        <taxon>Eukaryota</taxon>
        <taxon>Metazoa</taxon>
        <taxon>Ecdysozoa</taxon>
        <taxon>Arthropoda</taxon>
        <taxon>Hexapoda</taxon>
        <taxon>Insecta</taxon>
        <taxon>Pterygota</taxon>
        <taxon>Neoptera</taxon>
        <taxon>Endopterygota</taxon>
        <taxon>Hymenoptera</taxon>
        <taxon>Apocrita</taxon>
        <taxon>Aculeata</taxon>
        <taxon>Vespoidea</taxon>
        <taxon>Vespidae</taxon>
        <taxon>Vespinae</taxon>
        <taxon>Vespula</taxon>
    </lineage>
</organism>
<evidence type="ECO:0000313" key="1">
    <source>
        <dbReference type="EMBL" id="KAL2714982.1"/>
    </source>
</evidence>
<comment type="caution">
    <text evidence="1">The sequence shown here is derived from an EMBL/GenBank/DDBJ whole genome shotgun (WGS) entry which is preliminary data.</text>
</comment>
<protein>
    <submittedName>
        <fullName evidence="1">Adenylyl cyclase-associated protein 1 isoform X2</fullName>
    </submittedName>
</protein>
<dbReference type="Proteomes" id="UP001607302">
    <property type="component" value="Unassembled WGS sequence"/>
</dbReference>
<reference evidence="1 2" key="1">
    <citation type="journal article" date="2024" name="Ann. Entomol. Soc. Am.">
        <title>Genomic analyses of the southern and eastern yellowjacket wasps (Hymenoptera: Vespidae) reveal evolutionary signatures of social life.</title>
        <authorList>
            <person name="Catto M.A."/>
            <person name="Caine P.B."/>
            <person name="Orr S.E."/>
            <person name="Hunt B.G."/>
            <person name="Goodisman M.A.D."/>
        </authorList>
    </citation>
    <scope>NUCLEOTIDE SEQUENCE [LARGE SCALE GENOMIC DNA]</scope>
    <source>
        <strain evidence="1">233</strain>
        <tissue evidence="1">Head and thorax</tissue>
    </source>
</reference>
<evidence type="ECO:0000313" key="2">
    <source>
        <dbReference type="Proteomes" id="UP001607302"/>
    </source>
</evidence>